<dbReference type="Proteomes" id="UP000044806">
    <property type="component" value="Unassembled WGS sequence"/>
</dbReference>
<evidence type="ECO:0000313" key="2">
    <source>
        <dbReference type="Proteomes" id="UP000044806"/>
    </source>
</evidence>
<dbReference type="EMBL" id="CWOW01000010">
    <property type="protein sequence ID" value="CSA68610.1"/>
    <property type="molecule type" value="Genomic_DNA"/>
</dbReference>
<organism evidence="1 2">
    <name type="scientific">Vibrio cholerae</name>
    <dbReference type="NCBI Taxonomy" id="666"/>
    <lineage>
        <taxon>Bacteria</taxon>
        <taxon>Pseudomonadati</taxon>
        <taxon>Pseudomonadota</taxon>
        <taxon>Gammaproteobacteria</taxon>
        <taxon>Vibrionales</taxon>
        <taxon>Vibrionaceae</taxon>
        <taxon>Vibrio</taxon>
    </lineage>
</organism>
<protein>
    <submittedName>
        <fullName evidence="1">Uncharacterized protein</fullName>
    </submittedName>
</protein>
<evidence type="ECO:0000313" key="1">
    <source>
        <dbReference type="EMBL" id="CSA68610.1"/>
    </source>
</evidence>
<name>A0A655QXZ6_VIBCL</name>
<sequence length="76" mass="8589">MFWRCRDNVGHVVADGEIIGAALAQDLLITSLHLNFDAFALPFFAQITGVIATNLYVTEQIFLTHQLLCQQHIFRT</sequence>
<gene>
    <name evidence="1" type="ORF">ERS013165_02175</name>
</gene>
<reference evidence="1 2" key="1">
    <citation type="submission" date="2015-07" db="EMBL/GenBank/DDBJ databases">
        <authorList>
            <consortium name="Pathogen Informatics"/>
        </authorList>
    </citation>
    <scope>NUCLEOTIDE SEQUENCE [LARGE SCALE GENOMIC DNA]</scope>
    <source>
        <strain evidence="1 2">A51</strain>
    </source>
</reference>
<proteinExistence type="predicted"/>
<dbReference type="AlphaFoldDB" id="A0A655QXZ6"/>
<accession>A0A655QXZ6</accession>